<comment type="function">
    <text evidence="5">Probable disulfide isomerase, which participates in the folding of proteins containing disulfide bonds. May act as a dithiol oxidase. Acts as a regulator of endoplasmic reticulum-mitochondria contact sites via its ability to regulate redox signals.</text>
</comment>
<name>A0A1B6DVR0_9HEMI</name>
<dbReference type="InterPro" id="IPR017937">
    <property type="entry name" value="Thioredoxin_CS"/>
</dbReference>
<evidence type="ECO:0000256" key="1">
    <source>
        <dbReference type="ARBA" id="ARBA00004389"/>
    </source>
</evidence>
<dbReference type="EMBL" id="GEDC01007532">
    <property type="protein sequence ID" value="JAS29766.1"/>
    <property type="molecule type" value="Transcribed_RNA"/>
</dbReference>
<sequence>MAKVHWVILFLFGLIEFIGGSRVLELSDRFLDVKKDGHWLIMFYAPWCGHCKRLEPVWAHVAQTLYNTNIRVGRIDCTRFTNMATEFAVSGFPTIMFLKGDVAKYVFRGDRTKEEIINFAMRVSGPPVQAITKPESLDTLKSSNPLFFVYVGQYEGPLWTIYYDVAEKFQPHGFFYSTSHSISRPYIHLRDSPAIFVFKENSHYYFNGEDKSWNELNSSLTSWVNTERFSTFVKVTRGNIHQILQTNKFLVLAVVQENKLQEVPDEMIEFRDMIESVIKNNREKYHEWFQFGWVGSPELANSIAMTELPLPYLIVVNSTTNHHHVPDDDPQRLTPEAVQLFLESVRNQSAAAYGGNTLPVRMYRTYFEARTSLVEMWKGNPVLTSVLFGLPLGFLSLICYSICCSDIMDADDEEDTSHEKKE</sequence>
<evidence type="ECO:0000256" key="3">
    <source>
        <dbReference type="ARBA" id="ARBA00022989"/>
    </source>
</evidence>
<keyword evidence="6" id="KW-0732">Signal</keyword>
<dbReference type="PANTHER" id="PTHR46426:SF1">
    <property type="entry name" value="PROTEIN DISULFIDE-ISOMERASE TMX3"/>
    <property type="match status" value="1"/>
</dbReference>
<comment type="subcellular location">
    <subcellularLocation>
        <location evidence="1">Endoplasmic reticulum membrane</location>
        <topology evidence="1">Single-pass membrane protein</topology>
    </subcellularLocation>
</comment>
<feature type="chain" id="PRO_5008581584" description="Thioredoxin domain-containing protein" evidence="6">
    <location>
        <begin position="21"/>
        <end position="422"/>
    </location>
</feature>
<proteinExistence type="predicted"/>
<feature type="signal peptide" evidence="6">
    <location>
        <begin position="1"/>
        <end position="20"/>
    </location>
</feature>
<dbReference type="Pfam" id="PF00085">
    <property type="entry name" value="Thioredoxin"/>
    <property type="match status" value="1"/>
</dbReference>
<dbReference type="PANTHER" id="PTHR46426">
    <property type="entry name" value="PROTEIN DISULFIDE-ISOMERASE TMX3"/>
    <property type="match status" value="1"/>
</dbReference>
<dbReference type="InterPro" id="IPR052250">
    <property type="entry name" value="PDI_TMX3"/>
</dbReference>
<evidence type="ECO:0000256" key="5">
    <source>
        <dbReference type="ARBA" id="ARBA00045246"/>
    </source>
</evidence>
<organism evidence="8">
    <name type="scientific">Clastoptera arizonana</name>
    <name type="common">Arizona spittle bug</name>
    <dbReference type="NCBI Taxonomy" id="38151"/>
    <lineage>
        <taxon>Eukaryota</taxon>
        <taxon>Metazoa</taxon>
        <taxon>Ecdysozoa</taxon>
        <taxon>Arthropoda</taxon>
        <taxon>Hexapoda</taxon>
        <taxon>Insecta</taxon>
        <taxon>Pterygota</taxon>
        <taxon>Neoptera</taxon>
        <taxon>Paraneoptera</taxon>
        <taxon>Hemiptera</taxon>
        <taxon>Auchenorrhyncha</taxon>
        <taxon>Cercopoidea</taxon>
        <taxon>Clastopteridae</taxon>
        <taxon>Clastoptera</taxon>
    </lineage>
</organism>
<protein>
    <recommendedName>
        <fullName evidence="7">Thioredoxin domain-containing protein</fullName>
    </recommendedName>
</protein>
<keyword evidence="4" id="KW-0472">Membrane</keyword>
<evidence type="ECO:0000256" key="2">
    <source>
        <dbReference type="ARBA" id="ARBA00022692"/>
    </source>
</evidence>
<dbReference type="PROSITE" id="PS00194">
    <property type="entry name" value="THIOREDOXIN_1"/>
    <property type="match status" value="1"/>
</dbReference>
<evidence type="ECO:0000256" key="6">
    <source>
        <dbReference type="SAM" id="SignalP"/>
    </source>
</evidence>
<dbReference type="GO" id="GO:0005789">
    <property type="term" value="C:endoplasmic reticulum membrane"/>
    <property type="evidence" value="ECO:0007669"/>
    <property type="project" value="UniProtKB-SubCell"/>
</dbReference>
<dbReference type="InterPro" id="IPR013766">
    <property type="entry name" value="Thioredoxin_domain"/>
</dbReference>
<dbReference type="Pfam" id="PF13848">
    <property type="entry name" value="Thioredoxin_6"/>
    <property type="match status" value="1"/>
</dbReference>
<dbReference type="PROSITE" id="PS51352">
    <property type="entry name" value="THIOREDOXIN_2"/>
    <property type="match status" value="1"/>
</dbReference>
<dbReference type="PRINTS" id="PR00421">
    <property type="entry name" value="THIOREDOXIN"/>
</dbReference>
<dbReference type="InterPro" id="IPR036249">
    <property type="entry name" value="Thioredoxin-like_sf"/>
</dbReference>
<dbReference type="SUPFAM" id="SSF52833">
    <property type="entry name" value="Thioredoxin-like"/>
    <property type="match status" value="2"/>
</dbReference>
<keyword evidence="3" id="KW-1133">Transmembrane helix</keyword>
<dbReference type="Gene3D" id="3.40.30.10">
    <property type="entry name" value="Glutaredoxin"/>
    <property type="match status" value="3"/>
</dbReference>
<dbReference type="AlphaFoldDB" id="A0A1B6DVR0"/>
<reference evidence="8" key="1">
    <citation type="submission" date="2015-12" db="EMBL/GenBank/DDBJ databases">
        <title>De novo transcriptome assembly of four potential Pierce s Disease insect vectors from Arizona vineyards.</title>
        <authorList>
            <person name="Tassone E.E."/>
        </authorList>
    </citation>
    <scope>NUCLEOTIDE SEQUENCE</scope>
</reference>
<evidence type="ECO:0000259" key="7">
    <source>
        <dbReference type="PROSITE" id="PS51352"/>
    </source>
</evidence>
<accession>A0A1B6DVR0</accession>
<dbReference type="FunFam" id="3.40.30.10:FF:000300">
    <property type="entry name" value="Blast:Protein disulfide-isomerase TMX3"/>
    <property type="match status" value="1"/>
</dbReference>
<evidence type="ECO:0000256" key="4">
    <source>
        <dbReference type="ARBA" id="ARBA00023136"/>
    </source>
</evidence>
<evidence type="ECO:0000313" key="8">
    <source>
        <dbReference type="EMBL" id="JAS29766.1"/>
    </source>
</evidence>
<feature type="domain" description="Thioredoxin" evidence="7">
    <location>
        <begin position="1"/>
        <end position="125"/>
    </location>
</feature>
<gene>
    <name evidence="8" type="ORF">g.33949</name>
</gene>
<keyword evidence="2" id="KW-0812">Transmembrane</keyword>